<evidence type="ECO:0000313" key="1">
    <source>
        <dbReference type="EMBL" id="EMR62518.1"/>
    </source>
</evidence>
<gene>
    <name evidence="1" type="ORF">UCREL1_10553</name>
</gene>
<dbReference type="AlphaFoldDB" id="M7SE93"/>
<sequence length="216" mass="24915">MADSLNPSELPSGEWDIVDIIRDEATSCPIACNARSIEVMKINPWHPVSVDYFELGKTVQLSNGYVRIRRSDNLWVVRHSSSPIPMVMKISEFPFLNLESIRRETDVYRFIDGRDIAPQFMAHVTENGRIIGFLTAYVEDGTRPVVERNDRACEDALQKLHDVGLLHKDVHKGNFLMRLDGTATLIDFESAVPCPRHLKCFFDEEMRERKNSFWFE</sequence>
<dbReference type="Proteomes" id="UP000012174">
    <property type="component" value="Unassembled WGS sequence"/>
</dbReference>
<reference evidence="2" key="1">
    <citation type="journal article" date="2013" name="Genome Announc.">
        <title>Draft genome sequence of the grapevine dieback fungus Eutypa lata UCR-EL1.</title>
        <authorList>
            <person name="Blanco-Ulate B."/>
            <person name="Rolshausen P.E."/>
            <person name="Cantu D."/>
        </authorList>
    </citation>
    <scope>NUCLEOTIDE SEQUENCE [LARGE SCALE GENOMIC DNA]</scope>
    <source>
        <strain evidence="2">UCR-EL1</strain>
    </source>
</reference>
<dbReference type="Gene3D" id="1.10.510.10">
    <property type="entry name" value="Transferase(Phosphotransferase) domain 1"/>
    <property type="match status" value="1"/>
</dbReference>
<accession>M7SE93</accession>
<evidence type="ECO:0000313" key="2">
    <source>
        <dbReference type="Proteomes" id="UP000012174"/>
    </source>
</evidence>
<dbReference type="OrthoDB" id="2687876at2759"/>
<dbReference type="EMBL" id="KB707421">
    <property type="protein sequence ID" value="EMR62518.1"/>
    <property type="molecule type" value="Genomic_DNA"/>
</dbReference>
<name>M7SE93_EUTLA</name>
<dbReference type="KEGG" id="ela:UCREL1_10553"/>
<dbReference type="HOGENOM" id="CLU_064787_2_0_1"/>
<keyword evidence="2" id="KW-1185">Reference proteome</keyword>
<protein>
    <submittedName>
        <fullName evidence="1">Putative alpha-galactosidase a protein</fullName>
    </submittedName>
</protein>
<dbReference type="eggNOG" id="ENOG502S5YZ">
    <property type="taxonomic scope" value="Eukaryota"/>
</dbReference>
<dbReference type="InterPro" id="IPR011009">
    <property type="entry name" value="Kinase-like_dom_sf"/>
</dbReference>
<proteinExistence type="predicted"/>
<dbReference type="SUPFAM" id="SSF56112">
    <property type="entry name" value="Protein kinase-like (PK-like)"/>
    <property type="match status" value="1"/>
</dbReference>
<organism evidence="1 2">
    <name type="scientific">Eutypa lata (strain UCR-EL1)</name>
    <name type="common">Grapevine dieback disease fungus</name>
    <name type="synonym">Eutypa armeniacae</name>
    <dbReference type="NCBI Taxonomy" id="1287681"/>
    <lineage>
        <taxon>Eukaryota</taxon>
        <taxon>Fungi</taxon>
        <taxon>Dikarya</taxon>
        <taxon>Ascomycota</taxon>
        <taxon>Pezizomycotina</taxon>
        <taxon>Sordariomycetes</taxon>
        <taxon>Xylariomycetidae</taxon>
        <taxon>Xylariales</taxon>
        <taxon>Diatrypaceae</taxon>
        <taxon>Eutypa</taxon>
    </lineage>
</organism>